<keyword evidence="6" id="KW-1185">Reference proteome</keyword>
<comment type="similarity">
    <text evidence="1 4">Belongs to the DsrF/TusC family.</text>
</comment>
<dbReference type="HOGENOM" id="CLU_155943_1_0_6"/>
<evidence type="ECO:0000313" key="5">
    <source>
        <dbReference type="EMBL" id="AFP84805.1"/>
    </source>
</evidence>
<sequence length="119" mass="13049">MNHIAFIFTHGPHGDAAGREGLDALLATSALAENIGVFFISDGVFLLLPQQQPEQILARDFIATFSLLSIYDIDRVYLCADSVEERGLDVGSSWVLAAEPVSAAQWRQHLAPYDTLLTF</sequence>
<organism evidence="5 6">
    <name type="scientific">secondary endosymbiont of Ctenarytaina eucalypti</name>
    <dbReference type="NCBI Taxonomy" id="1199245"/>
    <lineage>
        <taxon>Bacteria</taxon>
        <taxon>Pseudomonadati</taxon>
        <taxon>Pseudomonadota</taxon>
        <taxon>Gammaproteobacteria</taxon>
        <taxon>Enterobacterales</taxon>
        <taxon>Enterobacteriaceae</taxon>
        <taxon>aphid secondary symbionts</taxon>
    </lineage>
</organism>
<evidence type="ECO:0000256" key="4">
    <source>
        <dbReference type="HAMAP-Rule" id="MF_00389"/>
    </source>
</evidence>
<dbReference type="InterPro" id="IPR027396">
    <property type="entry name" value="DsrEFH-like"/>
</dbReference>
<dbReference type="KEGG" id="sect:A359_04120"/>
<dbReference type="PANTHER" id="PTHR38780">
    <property type="entry name" value="PROTEIN TUSC"/>
    <property type="match status" value="1"/>
</dbReference>
<comment type="subcellular location">
    <subcellularLocation>
        <location evidence="4">Cytoplasm</location>
    </subcellularLocation>
</comment>
<dbReference type="NCBIfam" id="NF001238">
    <property type="entry name" value="PRK00211.1"/>
    <property type="match status" value="1"/>
</dbReference>
<accession>J3TXC3</accession>
<protein>
    <recommendedName>
        <fullName evidence="4">Protein TusC</fullName>
    </recommendedName>
    <alternativeName>
        <fullName evidence="4">tRNA 2-thiouridine synthesizing protein C</fullName>
    </alternativeName>
</protein>
<gene>
    <name evidence="4" type="primary">tusC</name>
    <name evidence="5" type="ORF">A359_04120</name>
</gene>
<keyword evidence="2 4" id="KW-0963">Cytoplasm</keyword>
<dbReference type="GO" id="GO:0008033">
    <property type="term" value="P:tRNA processing"/>
    <property type="evidence" value="ECO:0007669"/>
    <property type="project" value="UniProtKB-UniRule"/>
</dbReference>
<dbReference type="PANTHER" id="PTHR38780:SF1">
    <property type="entry name" value="PROTEIN TUSC"/>
    <property type="match status" value="1"/>
</dbReference>
<dbReference type="Gene3D" id="3.40.1260.10">
    <property type="entry name" value="DsrEFH-like"/>
    <property type="match status" value="1"/>
</dbReference>
<dbReference type="InterPro" id="IPR003787">
    <property type="entry name" value="Sulphur_relay_DsrE/F-like"/>
</dbReference>
<dbReference type="EMBL" id="CP003546">
    <property type="protein sequence ID" value="AFP84805.1"/>
    <property type="molecule type" value="Genomic_DNA"/>
</dbReference>
<dbReference type="STRING" id="1199245.A359_04120"/>
<evidence type="ECO:0000256" key="2">
    <source>
        <dbReference type="ARBA" id="ARBA00022490"/>
    </source>
</evidence>
<dbReference type="InterPro" id="IPR037450">
    <property type="entry name" value="Sulphur_relay_TusC"/>
</dbReference>
<dbReference type="PATRIC" id="fig|1199245.3.peg.487"/>
<proteinExistence type="inferred from homology"/>
<reference evidence="5 6" key="1">
    <citation type="journal article" date="2012" name="Mol. Biol. Evol.">
        <title>Genome reduction and co-evolution between the primary and secondary bacterial symbionts of psyllids.</title>
        <authorList>
            <person name="Sloan D.B."/>
            <person name="Moran N.A."/>
        </authorList>
    </citation>
    <scope>NUCLEOTIDE SEQUENCE [LARGE SCALE GENOMIC DNA]</scope>
    <source>
        <strain evidence="5">Ceuc_S</strain>
    </source>
</reference>
<dbReference type="Proteomes" id="UP000003936">
    <property type="component" value="Chromosome"/>
</dbReference>
<name>J3TXC3_9ENTR</name>
<comment type="function">
    <text evidence="4">Part of a sulfur-relay system required for 2-thiolation of 5-methylaminomethyl-2-thiouridine (mnm(5)s(2)U) at tRNA wobble positions.</text>
</comment>
<evidence type="ECO:0000256" key="1">
    <source>
        <dbReference type="ARBA" id="ARBA00005996"/>
    </source>
</evidence>
<dbReference type="GO" id="GO:0005737">
    <property type="term" value="C:cytoplasm"/>
    <property type="evidence" value="ECO:0007669"/>
    <property type="project" value="UniProtKB-SubCell"/>
</dbReference>
<dbReference type="OrthoDB" id="9789418at2"/>
<dbReference type="NCBIfam" id="TIGR03010">
    <property type="entry name" value="sulf_tusC_dsrF"/>
    <property type="match status" value="1"/>
</dbReference>
<evidence type="ECO:0000313" key="6">
    <source>
        <dbReference type="Proteomes" id="UP000003936"/>
    </source>
</evidence>
<comment type="subunit">
    <text evidence="4">Heterohexamer, formed by a dimer of trimers. The hexameric TusBCD complex contains 2 copies each of TusB, TusC and TusD. The TusBCD complex interacts with TusE.</text>
</comment>
<dbReference type="RefSeq" id="WP_014888103.1">
    <property type="nucleotide sequence ID" value="NC_018419.1"/>
</dbReference>
<dbReference type="AlphaFoldDB" id="J3TXC3"/>
<dbReference type="SUPFAM" id="SSF75169">
    <property type="entry name" value="DsrEFH-like"/>
    <property type="match status" value="1"/>
</dbReference>
<dbReference type="Pfam" id="PF02635">
    <property type="entry name" value="DsrE"/>
    <property type="match status" value="1"/>
</dbReference>
<evidence type="ECO:0000256" key="3">
    <source>
        <dbReference type="ARBA" id="ARBA00022694"/>
    </source>
</evidence>
<keyword evidence="3 4" id="KW-0819">tRNA processing</keyword>
<dbReference type="HAMAP" id="MF_00389">
    <property type="entry name" value="Thiourid_synth_C"/>
    <property type="match status" value="1"/>
</dbReference>
<dbReference type="InterPro" id="IPR017462">
    <property type="entry name" value="Sulphur_relay_TusC/DsrF"/>
</dbReference>